<keyword evidence="1" id="KW-0812">Transmembrane</keyword>
<dbReference type="PROSITE" id="PS51257">
    <property type="entry name" value="PROKAR_LIPOPROTEIN"/>
    <property type="match status" value="1"/>
</dbReference>
<evidence type="ECO:0000256" key="1">
    <source>
        <dbReference type="SAM" id="Phobius"/>
    </source>
</evidence>
<feature type="transmembrane region" description="Helical" evidence="1">
    <location>
        <begin position="21"/>
        <end position="41"/>
    </location>
</feature>
<accession>A0ABD3ZZ09</accession>
<proteinExistence type="predicted"/>
<sequence>MKIKTVRKWSEEPKEDKGNNVLALLLAALMLGCYIYIGHLITLL</sequence>
<keyword evidence="1" id="KW-0472">Membrane</keyword>
<dbReference type="EMBL" id="JSXS01000013">
    <property type="protein sequence ID" value="KIL33421.1"/>
    <property type="molecule type" value="Genomic_DNA"/>
</dbReference>
<protein>
    <submittedName>
        <fullName evidence="2">Uncharacterized protein</fullName>
    </submittedName>
</protein>
<gene>
    <name evidence="2" type="ORF">B4067_4640</name>
</gene>
<dbReference type="RefSeq" id="WP_284675338.1">
    <property type="nucleotide sequence ID" value="NZ_JSXS01000013.1"/>
</dbReference>
<keyword evidence="1" id="KW-1133">Transmembrane helix</keyword>
<organism evidence="2 3">
    <name type="scientific">Bacillus subtilis subsp. subtilis</name>
    <dbReference type="NCBI Taxonomy" id="135461"/>
    <lineage>
        <taxon>Bacteria</taxon>
        <taxon>Bacillati</taxon>
        <taxon>Bacillota</taxon>
        <taxon>Bacilli</taxon>
        <taxon>Bacillales</taxon>
        <taxon>Bacillaceae</taxon>
        <taxon>Bacillus</taxon>
    </lineage>
</organism>
<reference evidence="2 3" key="1">
    <citation type="submission" date="2014-11" db="EMBL/GenBank/DDBJ databases">
        <title>Draft Genome Sequences of Nine Bacillus subtilis Strains that Form Spores with High Heat-Resistance.</title>
        <authorList>
            <person name="Krawcyk A.O."/>
            <person name="Berendsen E.M."/>
            <person name="de Jong A."/>
            <person name="Holsappel S."/>
            <person name="Eijlander R.T."/>
            <person name="Wells-Bennik M."/>
            <person name="Kuipers O.P."/>
        </authorList>
    </citation>
    <scope>NUCLEOTIDE SEQUENCE [LARGE SCALE GENOMIC DNA]</scope>
    <source>
        <strain evidence="2 3">B4067</strain>
    </source>
</reference>
<name>A0ABD3ZZ09_BACIU</name>
<dbReference type="Proteomes" id="UP000031970">
    <property type="component" value="Unassembled WGS sequence"/>
</dbReference>
<dbReference type="AlphaFoldDB" id="A0ABD3ZZ09"/>
<evidence type="ECO:0000313" key="2">
    <source>
        <dbReference type="EMBL" id="KIL33421.1"/>
    </source>
</evidence>
<comment type="caution">
    <text evidence="2">The sequence shown here is derived from an EMBL/GenBank/DDBJ whole genome shotgun (WGS) entry which is preliminary data.</text>
</comment>
<evidence type="ECO:0000313" key="3">
    <source>
        <dbReference type="Proteomes" id="UP000031970"/>
    </source>
</evidence>